<dbReference type="Proteomes" id="UP000190044">
    <property type="component" value="Unassembled WGS sequence"/>
</dbReference>
<organism evidence="2 3">
    <name type="scientific">Sphingopyxis flava</name>
    <dbReference type="NCBI Taxonomy" id="1507287"/>
    <lineage>
        <taxon>Bacteria</taxon>
        <taxon>Pseudomonadati</taxon>
        <taxon>Pseudomonadota</taxon>
        <taxon>Alphaproteobacteria</taxon>
        <taxon>Sphingomonadales</taxon>
        <taxon>Sphingomonadaceae</taxon>
        <taxon>Sphingopyxis</taxon>
    </lineage>
</organism>
<name>A0A1T5CRK8_9SPHN</name>
<feature type="region of interest" description="Disordered" evidence="1">
    <location>
        <begin position="1483"/>
        <end position="1503"/>
    </location>
</feature>
<dbReference type="OrthoDB" id="7456251at2"/>
<feature type="region of interest" description="Disordered" evidence="1">
    <location>
        <begin position="820"/>
        <end position="849"/>
    </location>
</feature>
<accession>A0A1T5CRK8</accession>
<feature type="region of interest" description="Disordered" evidence="1">
    <location>
        <begin position="1"/>
        <end position="20"/>
    </location>
</feature>
<reference evidence="3" key="1">
    <citation type="submission" date="2017-02" db="EMBL/GenBank/DDBJ databases">
        <authorList>
            <person name="Varghese N."/>
            <person name="Submissions S."/>
        </authorList>
    </citation>
    <scope>NUCLEOTIDE SEQUENCE [LARGE SCALE GENOMIC DNA]</scope>
    <source>
        <strain evidence="3">R11H</strain>
    </source>
</reference>
<dbReference type="RefSeq" id="WP_079638662.1">
    <property type="nucleotide sequence ID" value="NZ_FUYP01000011.1"/>
</dbReference>
<dbReference type="PANTHER" id="PTHR36251">
    <property type="entry name" value="FELS-1 PROPHAGE HOST SPECIFICITY PROTEIN-RELATED"/>
    <property type="match status" value="1"/>
</dbReference>
<dbReference type="EMBL" id="FUYP01000011">
    <property type="protein sequence ID" value="SKB62125.1"/>
    <property type="molecule type" value="Genomic_DNA"/>
</dbReference>
<keyword evidence="3" id="KW-1185">Reference proteome</keyword>
<sequence length="2757" mass="285768">MTGFFGAKGGGGGSFKQRPDTLRSTDTFEGLLGLCAGPIKGLTRGLKSLKIDGTPLEDESGKLNFENFVAIFADGNPANFPQKVDLRLGAGGSPVNVNLALSNTNASGPGPWVTRTVNNLGADFLDLRIVCSQLYRQDKKGIYEHSANIEIQLKPIGATNWISPMLGVPSQTYEEAGSTIPMAGGRLLIPRIVFDGGGYYKPETNNGYFRIYGKTSSPAVHELRIVVPNEGAYENVGWDVRCRLIEKESVEADPNFEKRMLTWESVSAGYNTKLGVTEPWRGLSWLQLYGKASDQLTGVPAVEGEYDTLIVPVPPSGVFDPETREYTGEIWDGSWAQAFTTDPAWNINGLISNSTHGMASLSPGAHLNKWDALEASKWFSELVPDGAGGTEPRSSLNIAINEPQKASEFVPYLAGAVGALAWEENGGEWRMKVDKPEVPVDLFTLEAINGEFSYSHTDVDTRFNDITMVFRNKEFGYREDRVRVVDSAHIARFGRKPTTIVAIGCTGRQEALRRAIMRLRVATRETRAVNFTTNRRGRMVRPLSTILIADNDLGTLLDSDENTRATGRIVSIASDRMSITVRDPLRLELGVAYSVSFTVPNPDYAPDADVDPQGENVSLPTVTQTVSITNDAAHRGNVTTIYLSSALPTSVAPNANIALSADGLPALPKQYRVTNMSIDGEMVSISAIEIDTGKWDASDSGVAEEGYVPPIDVVVPPVLNATITTQGFVSDYKQNLALNVNWDRPGAAMLAGYRTEYRVNGAEWVQISALTSLTSIEIINPQFGNWEFRITAVDRMRRTSEPVVVSKVIDEALQPGYYGDGTPVDDLRPAEPGATDGATAGDNLKDSEGNPLGDGDIITSEGISADTFKVGGVLSEDVLGAISTAQTDIDNLIATYGDTASAAASADAAALAAANAQQAEDDAVAARNAAQTAQSDAAANQAAAENAATAAQTSSVTAAVKAATKGMTPNADFSEGVSGWFNAYTANLSDTSPTLMAAATNWNGAANVALNASNARRDMRGSPAQVQAGREYRLRYRFRITAANSTLIGIATKDAAGAHVAFTHLVNANAAALNTWIEGDILIDNATVINGAPQMVPYALTNTGAAVATVAFDYLYVEDVTESENAATSASAASTSASNAAASASDAGDFAASASSSANTATTKAGEASTSAGQAATSASDAEGFKNTASSQATLAAAAKDDAETAASAAASSASVATTKAAEAGNFATSASTAANNASIAKDDAEDAANAAANSATAAAASQTAAGSSASAASEAALTAQINAATRGLTKNGDFSAGLNGWYNYASSSDLDPPPLQTTHEETYEGASGVLVCASDVRRNLMSGRFEIDPTRKYRLRGRIFSSNHGATHYLGIQCRDADDVYLGVKYATVAQALPEGWSDFVSDVITGATATTTVWSAGGFHVGTKRVSMIIFANYSYTVGQILAFDNFYLEDVTESENAAASASAASVSQASAAASESDAEAAASAASGHSNTAQTAAGTATTKASEAATSASNALGSANTASSQATLAANSAAAAETTARQIFRSDFQNGPGYWVAGYAQTKAQLPTYYDVDVGNSAVTIETVTGVGKVLQCSNAYVVMSERSTRPFIDGQKIRVRIRTRLTSDQTTQPHGHYLWVAMLDASGASTGYSAVGVWSGLTVADGWVTREIEFEPTTKRTGANANATEWRLMVGLNGYNTISAAGAVQQIEYITCDDVTESTAAAGSASAAASSASVATTKATEAGNSATSATTAKNEAQAAQANAAASASAAAGSAADADADAAVASTNATLSADYAGAAETAALQTLPSTFEQDGLFFCEGTGAGWLGAPSSLPSASGSGVYSFQTIAGIGRVAVATSTASVQDIAQKGVVAVRPGRKYRVSATHQTSSSTRPMAVYAIALNASYGYIGGSVVTVPATSTTTWQTTSTAVIDGDTLIAAGVVYLRAMGRFNAGTPNGRFSQLKIEDVTESVAAETQAGIATTQAASATSSAASAAANETLTASAKTTMINSLSDLMPKAMNPDLFGGSLAGGVTSAQSALDPSWVPASRAYIDVPSGGYTVSMRAAVPIKDGDVIRLTVDVEQITSATAKTCSSVYLRVLDENFDLITSIVVNPSRINLATGERGAMSVTIGRNNANADYNLTTTGAKYIRPNLLMNRTENGTAQNPGSVARLHAFYGEDVKALSEATSQAGIATSQAAVATAQAAAAQQSAVLSASIGQGFLNKNPGFDDYPSATVGQLPTSWTNWVGSANMYRVNDNVGGYSLRMPGTPGANTGLVFSGHSTTNLVNPGDYFVIEAEITLNSGTLAGAAAYMAISNSAGSAVQSDLRCIFATDPGNNTGAPIGSGEVGKTYKFAKLVKVTAATAHGYFLYAMAHWSTAGSTANANDITWHKCGVRPATPAEIRDQTVLAPMEATVSTQASTLATHTTQLASLDTTVSAQGATISTQQTALNGLATRYSVTLSVNNHITGFSQNNDGTSGDFIVQADKFLVAMPGVTPRVVFGVSAAGALVNGDLYVNNGKIIADTGTYMKVIGKGFGTSNQFIEWFGPKMALNLCSEANAITYTKTNGDSYFGGTLHAGTLKNDGSTSGLGTTEVATCGPFGTNGNPIVVAVSWTYQKTEVKNYTADISGRNAFDADAASYNASDTGGNNWSGTKALTVASSTVTLARKIGGGSFSDVQSASTTSGIGTFTGVRPVVGSSVGTATLVRSYTINFTYTDNAGGTGDRTFTATLARGFTDTLGSSTQRVSIVTTEE</sequence>
<evidence type="ECO:0000313" key="2">
    <source>
        <dbReference type="EMBL" id="SKB62125.1"/>
    </source>
</evidence>
<proteinExistence type="predicted"/>
<protein>
    <submittedName>
        <fullName evidence="2">Phage-related protein, tail component</fullName>
    </submittedName>
</protein>
<gene>
    <name evidence="2" type="ORF">SAMN06295937_101157</name>
</gene>
<evidence type="ECO:0000313" key="3">
    <source>
        <dbReference type="Proteomes" id="UP000190044"/>
    </source>
</evidence>
<evidence type="ECO:0000256" key="1">
    <source>
        <dbReference type="SAM" id="MobiDB-lite"/>
    </source>
</evidence>
<dbReference type="PANTHER" id="PTHR36251:SF2">
    <property type="entry name" value="GIFSY-2 PROPHAGE HOST SPECIFICITY PROTEIN J, PHAGE LAMBDA"/>
    <property type="match status" value="1"/>
</dbReference>
<feature type="compositionally biased region" description="Gly residues" evidence="1">
    <location>
        <begin position="1"/>
        <end position="14"/>
    </location>
</feature>
<dbReference type="InterPro" id="IPR053171">
    <property type="entry name" value="Viral_Tip_Attach_Protein"/>
</dbReference>